<organism evidence="2 3">
    <name type="scientific">Flexivirga caeni</name>
    <dbReference type="NCBI Taxonomy" id="2294115"/>
    <lineage>
        <taxon>Bacteria</taxon>
        <taxon>Bacillati</taxon>
        <taxon>Actinomycetota</taxon>
        <taxon>Actinomycetes</taxon>
        <taxon>Micrococcales</taxon>
        <taxon>Dermacoccaceae</taxon>
        <taxon>Flexivirga</taxon>
    </lineage>
</organism>
<keyword evidence="1" id="KW-0812">Transmembrane</keyword>
<evidence type="ECO:0000313" key="2">
    <source>
        <dbReference type="EMBL" id="RNI20940.1"/>
    </source>
</evidence>
<feature type="transmembrane region" description="Helical" evidence="1">
    <location>
        <begin position="72"/>
        <end position="93"/>
    </location>
</feature>
<protein>
    <submittedName>
        <fullName evidence="2">AtpZ/AtpI family protein</fullName>
    </submittedName>
</protein>
<reference evidence="2 3" key="1">
    <citation type="submission" date="2018-11" db="EMBL/GenBank/DDBJ databases">
        <title>Draft genome of Simplicispira Flexivirga sp. BO-16.</title>
        <authorList>
            <person name="Im W.T."/>
        </authorList>
    </citation>
    <scope>NUCLEOTIDE SEQUENCE [LARGE SCALE GENOMIC DNA]</scope>
    <source>
        <strain evidence="2 3">BO-16</strain>
    </source>
</reference>
<evidence type="ECO:0000313" key="3">
    <source>
        <dbReference type="Proteomes" id="UP000271678"/>
    </source>
</evidence>
<sequence>MADTPATTPGRSVVCPGRAPARTRSAVSCDESGDKGPGAAYLAALGTASAASIFLGTLAGLWLDSQVGTRPILTLCGLVLGILCGGLLFWSRIRPFLGEPDTPAHWGPDTYDDDN</sequence>
<dbReference type="EMBL" id="RJJQ01000014">
    <property type="protein sequence ID" value="RNI20940.1"/>
    <property type="molecule type" value="Genomic_DNA"/>
</dbReference>
<evidence type="ECO:0000256" key="1">
    <source>
        <dbReference type="SAM" id="Phobius"/>
    </source>
</evidence>
<proteinExistence type="predicted"/>
<accession>A0A3M9M5X3</accession>
<dbReference type="Proteomes" id="UP000271678">
    <property type="component" value="Unassembled WGS sequence"/>
</dbReference>
<name>A0A3M9M5X3_9MICO</name>
<keyword evidence="1" id="KW-1133">Transmembrane helix</keyword>
<feature type="transmembrane region" description="Helical" evidence="1">
    <location>
        <begin position="40"/>
        <end position="63"/>
    </location>
</feature>
<keyword evidence="3" id="KW-1185">Reference proteome</keyword>
<dbReference type="Pfam" id="PF09527">
    <property type="entry name" value="ATPase_gene1"/>
    <property type="match status" value="1"/>
</dbReference>
<keyword evidence="1" id="KW-0472">Membrane</keyword>
<dbReference type="AlphaFoldDB" id="A0A3M9M5X3"/>
<gene>
    <name evidence="2" type="ORF">EFY87_13460</name>
</gene>
<dbReference type="InterPro" id="IPR032820">
    <property type="entry name" value="ATPase_put"/>
</dbReference>
<comment type="caution">
    <text evidence="2">The sequence shown here is derived from an EMBL/GenBank/DDBJ whole genome shotgun (WGS) entry which is preliminary data.</text>
</comment>